<protein>
    <submittedName>
        <fullName evidence="1">Uncharacterized protein</fullName>
    </submittedName>
</protein>
<proteinExistence type="predicted"/>
<name>A0A4Y2TGJ2_ARAVE</name>
<reference evidence="1 2" key="1">
    <citation type="journal article" date="2019" name="Sci. Rep.">
        <title>Orb-weaving spider Araneus ventricosus genome elucidates the spidroin gene catalogue.</title>
        <authorList>
            <person name="Kono N."/>
            <person name="Nakamura H."/>
            <person name="Ohtoshi R."/>
            <person name="Moran D.A.P."/>
            <person name="Shinohara A."/>
            <person name="Yoshida Y."/>
            <person name="Fujiwara M."/>
            <person name="Mori M."/>
            <person name="Tomita M."/>
            <person name="Arakawa K."/>
        </authorList>
    </citation>
    <scope>NUCLEOTIDE SEQUENCE [LARGE SCALE GENOMIC DNA]</scope>
</reference>
<dbReference type="AlphaFoldDB" id="A0A4Y2TGJ2"/>
<keyword evidence="2" id="KW-1185">Reference proteome</keyword>
<evidence type="ECO:0000313" key="1">
    <source>
        <dbReference type="EMBL" id="GBN99371.1"/>
    </source>
</evidence>
<dbReference type="Proteomes" id="UP000499080">
    <property type="component" value="Unassembled WGS sequence"/>
</dbReference>
<dbReference type="EMBL" id="BGPR01028296">
    <property type="protein sequence ID" value="GBN99371.1"/>
    <property type="molecule type" value="Genomic_DNA"/>
</dbReference>
<comment type="caution">
    <text evidence="1">The sequence shown here is derived from an EMBL/GenBank/DDBJ whole genome shotgun (WGS) entry which is preliminary data.</text>
</comment>
<evidence type="ECO:0000313" key="2">
    <source>
        <dbReference type="Proteomes" id="UP000499080"/>
    </source>
</evidence>
<sequence>MCELFTAITRETTNVLIQAHEPHRFFQFRRWGMTRAVDGAREKTGRRNVALESEEARATARAPNSVWRQRWNVKEKKNGLIDMRAPAVRSHGQLDHGGSC</sequence>
<organism evidence="1 2">
    <name type="scientific">Araneus ventricosus</name>
    <name type="common">Orbweaver spider</name>
    <name type="synonym">Epeira ventricosa</name>
    <dbReference type="NCBI Taxonomy" id="182803"/>
    <lineage>
        <taxon>Eukaryota</taxon>
        <taxon>Metazoa</taxon>
        <taxon>Ecdysozoa</taxon>
        <taxon>Arthropoda</taxon>
        <taxon>Chelicerata</taxon>
        <taxon>Arachnida</taxon>
        <taxon>Araneae</taxon>
        <taxon>Araneomorphae</taxon>
        <taxon>Entelegynae</taxon>
        <taxon>Araneoidea</taxon>
        <taxon>Araneidae</taxon>
        <taxon>Araneus</taxon>
    </lineage>
</organism>
<accession>A0A4Y2TGJ2</accession>
<gene>
    <name evidence="1" type="ORF">AVEN_145477_1</name>
</gene>